<dbReference type="Gene3D" id="3.40.1390.30">
    <property type="entry name" value="NIF3 (NGG1p interacting factor 3)-like"/>
    <property type="match status" value="2"/>
</dbReference>
<gene>
    <name evidence="2" type="ORF">LVJ94_10090</name>
</gene>
<dbReference type="Proteomes" id="UP001374803">
    <property type="component" value="Chromosome"/>
</dbReference>
<sequence>MHVRDVVAVLEGIAPTRFAEPWDNVGLLVGDPGASVSRVLLAIDCTEAVADEARARGAEMIVAYHPPIFQPLKRITAPGLVFAAIRDGLAIFSPHTALDVAPGGTNDVLGDVVGLVTRGPLRAQPPKGGEPLPPGFGMGRIGDVEPTTRGALIARIKAGLGVSHALVAGPVAGDARRVAVCAGSCGDLYRDALVGSADLFLTGELRHHDALAAAAAGMTVVCALHSNSERVALEALAQRLRAASIVVDRSERDRDPFAIL</sequence>
<evidence type="ECO:0000313" key="3">
    <source>
        <dbReference type="Proteomes" id="UP001374803"/>
    </source>
</evidence>
<evidence type="ECO:0000256" key="1">
    <source>
        <dbReference type="ARBA" id="ARBA00006964"/>
    </source>
</evidence>
<dbReference type="InterPro" id="IPR036069">
    <property type="entry name" value="DUF34/NIF3_sf"/>
</dbReference>
<reference evidence="2" key="1">
    <citation type="submission" date="2021-12" db="EMBL/GenBank/DDBJ databases">
        <title>Discovery of the Pendulisporaceae a myxobacterial family with distinct sporulation behavior and unique specialized metabolism.</title>
        <authorList>
            <person name="Garcia R."/>
            <person name="Popoff A."/>
            <person name="Bader C.D."/>
            <person name="Loehr J."/>
            <person name="Walesch S."/>
            <person name="Walt C."/>
            <person name="Boldt J."/>
            <person name="Bunk B."/>
            <person name="Haeckl F.J.F.P.J."/>
            <person name="Gunesch A.P."/>
            <person name="Birkelbach J."/>
            <person name="Nuebel U."/>
            <person name="Pietschmann T."/>
            <person name="Bach T."/>
            <person name="Mueller R."/>
        </authorList>
    </citation>
    <scope>NUCLEOTIDE SEQUENCE</scope>
    <source>
        <strain evidence="2">MSr11367</strain>
    </source>
</reference>
<evidence type="ECO:0000313" key="2">
    <source>
        <dbReference type="EMBL" id="WXB07581.1"/>
    </source>
</evidence>
<comment type="similarity">
    <text evidence="1">Belongs to the GTP cyclohydrolase I type 2/NIF3 family.</text>
</comment>
<proteinExistence type="inferred from homology"/>
<dbReference type="SUPFAM" id="SSF102705">
    <property type="entry name" value="NIF3 (NGG1p interacting factor 3)-like"/>
    <property type="match status" value="1"/>
</dbReference>
<dbReference type="InterPro" id="IPR002678">
    <property type="entry name" value="DUF34/NIF3"/>
</dbReference>
<dbReference type="Pfam" id="PF01784">
    <property type="entry name" value="DUF34_NIF3"/>
    <property type="match status" value="1"/>
</dbReference>
<dbReference type="RefSeq" id="WP_394837244.1">
    <property type="nucleotide sequence ID" value="NZ_CP089929.1"/>
</dbReference>
<organism evidence="2 3">
    <name type="scientific">Pendulispora rubella</name>
    <dbReference type="NCBI Taxonomy" id="2741070"/>
    <lineage>
        <taxon>Bacteria</taxon>
        <taxon>Pseudomonadati</taxon>
        <taxon>Myxococcota</taxon>
        <taxon>Myxococcia</taxon>
        <taxon>Myxococcales</taxon>
        <taxon>Sorangiineae</taxon>
        <taxon>Pendulisporaceae</taxon>
        <taxon>Pendulispora</taxon>
    </lineage>
</organism>
<accession>A0ABZ2L9I4</accession>
<dbReference type="EMBL" id="CP089983">
    <property type="protein sequence ID" value="WXB07581.1"/>
    <property type="molecule type" value="Genomic_DNA"/>
</dbReference>
<dbReference type="PANTHER" id="PTHR13799">
    <property type="entry name" value="NGG1 INTERACTING FACTOR 3"/>
    <property type="match status" value="1"/>
</dbReference>
<dbReference type="NCBIfam" id="TIGR00486">
    <property type="entry name" value="YbgI_SA1388"/>
    <property type="match status" value="1"/>
</dbReference>
<protein>
    <submittedName>
        <fullName evidence="2">Nif3-like dinuclear metal center hexameric protein</fullName>
    </submittedName>
</protein>
<keyword evidence="3" id="KW-1185">Reference proteome</keyword>
<name>A0ABZ2L9I4_9BACT</name>
<dbReference type="PANTHER" id="PTHR13799:SF13">
    <property type="entry name" value="NIF3-LIKE PROTEIN 1"/>
    <property type="match status" value="1"/>
</dbReference>